<comment type="caution">
    <text evidence="2">The sequence shown here is derived from an EMBL/GenBank/DDBJ whole genome shotgun (WGS) entry which is preliminary data.</text>
</comment>
<dbReference type="SUPFAM" id="SSF50998">
    <property type="entry name" value="Quinoprotein alcohol dehydrogenase-like"/>
    <property type="match status" value="1"/>
</dbReference>
<accession>X1GZF7</accession>
<sequence length="255" mass="26748">PQSVYGLSSSLAFHKDTVIFQFDQGSWAEDELSALLGLDGATGSIIWRTGRPVGATWSSPVLVNTDGGTLLVTTGDPWVIAYEAASGLEIWRASGLAGDIGPSAVYADGKVFVTNETAKVMAIRVGGEGDVTKTHVVWTSDEATSDASSPVCDGKLFLQANGTGDVSCFDAVAGKLLWEKSFACGFWASPTLVGDVVYLPGDDGKTRLIRLAGRYDLLGENDLGEAVCATPAFCDGKIYIRGGKHLFCVGAKESP</sequence>
<protein>
    <recommendedName>
        <fullName evidence="1">Pyrrolo-quinoline quinone repeat domain-containing protein</fullName>
    </recommendedName>
</protein>
<dbReference type="Pfam" id="PF13360">
    <property type="entry name" value="PQQ_2"/>
    <property type="match status" value="2"/>
</dbReference>
<dbReference type="InterPro" id="IPR015943">
    <property type="entry name" value="WD40/YVTN_repeat-like_dom_sf"/>
</dbReference>
<reference evidence="2" key="1">
    <citation type="journal article" date="2014" name="Front. Microbiol.">
        <title>High frequency of phylogenetically diverse reductive dehalogenase-homologous genes in deep subseafloor sedimentary metagenomes.</title>
        <authorList>
            <person name="Kawai M."/>
            <person name="Futagami T."/>
            <person name="Toyoda A."/>
            <person name="Takaki Y."/>
            <person name="Nishi S."/>
            <person name="Hori S."/>
            <person name="Arai W."/>
            <person name="Tsubouchi T."/>
            <person name="Morono Y."/>
            <person name="Uchiyama I."/>
            <person name="Ito T."/>
            <person name="Fujiyama A."/>
            <person name="Inagaki F."/>
            <person name="Takami H."/>
        </authorList>
    </citation>
    <scope>NUCLEOTIDE SEQUENCE</scope>
    <source>
        <strain evidence="2">Expedition CK06-06</strain>
    </source>
</reference>
<dbReference type="PANTHER" id="PTHR34512:SF30">
    <property type="entry name" value="OUTER MEMBRANE PROTEIN ASSEMBLY FACTOR BAMB"/>
    <property type="match status" value="1"/>
</dbReference>
<evidence type="ECO:0000313" key="2">
    <source>
        <dbReference type="EMBL" id="GAH46969.1"/>
    </source>
</evidence>
<feature type="non-terminal residue" evidence="2">
    <location>
        <position position="1"/>
    </location>
</feature>
<dbReference type="PANTHER" id="PTHR34512">
    <property type="entry name" value="CELL SURFACE PROTEIN"/>
    <property type="match status" value="1"/>
</dbReference>
<organism evidence="2">
    <name type="scientific">marine sediment metagenome</name>
    <dbReference type="NCBI Taxonomy" id="412755"/>
    <lineage>
        <taxon>unclassified sequences</taxon>
        <taxon>metagenomes</taxon>
        <taxon>ecological metagenomes</taxon>
    </lineage>
</organism>
<dbReference type="EMBL" id="BARU01006368">
    <property type="protein sequence ID" value="GAH46969.1"/>
    <property type="molecule type" value="Genomic_DNA"/>
</dbReference>
<evidence type="ECO:0000259" key="1">
    <source>
        <dbReference type="Pfam" id="PF13360"/>
    </source>
</evidence>
<dbReference type="InterPro" id="IPR011047">
    <property type="entry name" value="Quinoprotein_ADH-like_sf"/>
</dbReference>
<proteinExistence type="predicted"/>
<feature type="domain" description="Pyrrolo-quinoline quinone repeat" evidence="1">
    <location>
        <begin position="136"/>
        <end position="211"/>
    </location>
</feature>
<feature type="domain" description="Pyrrolo-quinoline quinone repeat" evidence="1">
    <location>
        <begin position="37"/>
        <end position="123"/>
    </location>
</feature>
<gene>
    <name evidence="2" type="ORF">S03H2_12524</name>
</gene>
<dbReference type="AlphaFoldDB" id="X1GZF7"/>
<dbReference type="Gene3D" id="2.130.10.10">
    <property type="entry name" value="YVTN repeat-like/Quinoprotein amine dehydrogenase"/>
    <property type="match status" value="1"/>
</dbReference>
<dbReference type="InterPro" id="IPR002372">
    <property type="entry name" value="PQQ_rpt_dom"/>
</dbReference>
<name>X1GZF7_9ZZZZ</name>